<evidence type="ECO:0000313" key="1">
    <source>
        <dbReference type="EMBL" id="QHN39724.1"/>
    </source>
</evidence>
<protein>
    <submittedName>
        <fullName evidence="1">DUF3263 domain-containing protein</fullName>
    </submittedName>
</protein>
<dbReference type="EMBL" id="CP045810">
    <property type="protein sequence ID" value="QHN39724.1"/>
    <property type="molecule type" value="Genomic_DNA"/>
</dbReference>
<gene>
    <name evidence="1" type="ORF">GII30_11605</name>
</gene>
<dbReference type="Pfam" id="PF11662">
    <property type="entry name" value="DUF3263"/>
    <property type="match status" value="1"/>
</dbReference>
<accession>A0A857LLY5</accession>
<dbReference type="RefSeq" id="WP_005186693.1">
    <property type="nucleotide sequence ID" value="NZ_CP045804.1"/>
</dbReference>
<dbReference type="AlphaFoldDB" id="A0A857LLY5"/>
<reference evidence="1" key="1">
    <citation type="journal article" date="2021" name="Nat. Microbiol.">
        <title>Cocultivation of an ultrasmall environmental parasitic bacterium with lytic ability against bacteria associated with wastewater foams.</title>
        <authorList>
            <person name="Batinovic S."/>
            <person name="Rose J.J.A."/>
            <person name="Ratcliffe J."/>
            <person name="Seviour R.J."/>
            <person name="Petrovski S."/>
        </authorList>
    </citation>
    <scope>NUCLEOTIDE SEQUENCE</scope>
    <source>
        <strain evidence="1">CON44</strain>
    </source>
</reference>
<name>A0A857LLY5_9ACTN</name>
<proteinExistence type="predicted"/>
<organism evidence="1">
    <name type="scientific">Gordonia amarae</name>
    <dbReference type="NCBI Taxonomy" id="36821"/>
    <lineage>
        <taxon>Bacteria</taxon>
        <taxon>Bacillati</taxon>
        <taxon>Actinomycetota</taxon>
        <taxon>Actinomycetes</taxon>
        <taxon>Mycobacteriales</taxon>
        <taxon>Gordoniaceae</taxon>
        <taxon>Gordonia</taxon>
    </lineage>
</organism>
<sequence>MDNVTHQKMLDFETDWYPLGGGSSVEIREQFGLSDRDFFGEVDRLIELAPPQTLTDTELDRMRKVVRRRLWMAS</sequence>
<dbReference type="InterPro" id="IPR021678">
    <property type="entry name" value="DUF3263"/>
</dbReference>